<dbReference type="EMBL" id="ML220112">
    <property type="protein sequence ID" value="TGZ84992.1"/>
    <property type="molecule type" value="Genomic_DNA"/>
</dbReference>
<dbReference type="PANTHER" id="PTHR38121:SF5">
    <property type="entry name" value="GH16 DOMAIN-CONTAINING PROTEIN"/>
    <property type="match status" value="1"/>
</dbReference>
<evidence type="ECO:0000256" key="1">
    <source>
        <dbReference type="SAM" id="SignalP"/>
    </source>
</evidence>
<feature type="signal peptide" evidence="1">
    <location>
        <begin position="1"/>
        <end position="30"/>
    </location>
</feature>
<dbReference type="PANTHER" id="PTHR38121">
    <property type="entry name" value="GH16 DOMAIN-CONTAINING PROTEIN"/>
    <property type="match status" value="1"/>
</dbReference>
<dbReference type="InParanoid" id="A0A4S2N6N7"/>
<dbReference type="STRING" id="341454.A0A4S2N6N7"/>
<dbReference type="CDD" id="cd00413">
    <property type="entry name" value="Glyco_hydrolase_16"/>
    <property type="match status" value="1"/>
</dbReference>
<name>A0A4S2N6N7_9PEZI</name>
<dbReference type="AlphaFoldDB" id="A0A4S2N6N7"/>
<keyword evidence="4" id="KW-1185">Reference proteome</keyword>
<dbReference type="GO" id="GO:0030246">
    <property type="term" value="F:carbohydrate binding"/>
    <property type="evidence" value="ECO:0007669"/>
    <property type="project" value="UniProtKB-KW"/>
</dbReference>
<evidence type="ECO:0000313" key="4">
    <source>
        <dbReference type="Proteomes" id="UP000298138"/>
    </source>
</evidence>
<dbReference type="Pfam" id="PF00722">
    <property type="entry name" value="Glyco_hydro_16"/>
    <property type="match status" value="1"/>
</dbReference>
<dbReference type="GO" id="GO:0004553">
    <property type="term" value="F:hydrolase activity, hydrolyzing O-glycosyl compounds"/>
    <property type="evidence" value="ECO:0007669"/>
    <property type="project" value="InterPro"/>
</dbReference>
<dbReference type="InterPro" id="IPR000757">
    <property type="entry name" value="Beta-glucanase-like"/>
</dbReference>
<evidence type="ECO:0000313" key="3">
    <source>
        <dbReference type="EMBL" id="TGZ84992.1"/>
    </source>
</evidence>
<feature type="chain" id="PRO_5020394455" evidence="1">
    <location>
        <begin position="31"/>
        <end position="400"/>
    </location>
</feature>
<proteinExistence type="predicted"/>
<protein>
    <submittedName>
        <fullName evidence="3">Concanavalin A-like lectin/glucanase</fullName>
    </submittedName>
</protein>
<dbReference type="PROSITE" id="PS51762">
    <property type="entry name" value="GH16_2"/>
    <property type="match status" value="1"/>
</dbReference>
<sequence length="400" mass="44962">MGPNHVLFHRARILLIFCFTLIWLISVVLADCECGYSIGSEKTEDYTVFTDVLESDFTKLKNIYHDTDWVPQEWKVGKVQSRGPYGRQTLLANVISNPLKNRNSKKSSIGKNGNEAGLELWVRKLEQPEQEYVTVAELDSYRTDIFYGSFRAGIQITPVKGTCGAFFWYVNPNIHTVDTHSCTRYLNDTQEIDMEFLSSRMNETNSPIHLVLHSTLSFQEGGDASNTPSYKVIDLPFQPSDGVHEYRFDWTPGSVKFYADGALLAEMNDTNYVPSVPGKIILSHWSNGQELWSGGPPEEDAKMLVQYVKGYFNTTASARAEAYHQRCFDPAAMNAVCEIPNIKGKPVFGETYFFSQDPSKNKTNGQIIHALSPAAASFSSNHALAYMSSMATAFFVLWIL</sequence>
<dbReference type="Gene3D" id="2.60.120.200">
    <property type="match status" value="1"/>
</dbReference>
<dbReference type="InterPro" id="IPR013320">
    <property type="entry name" value="ConA-like_dom_sf"/>
</dbReference>
<keyword evidence="1" id="KW-0732">Signal</keyword>
<dbReference type="Proteomes" id="UP000298138">
    <property type="component" value="Unassembled WGS sequence"/>
</dbReference>
<dbReference type="GO" id="GO:0005975">
    <property type="term" value="P:carbohydrate metabolic process"/>
    <property type="evidence" value="ECO:0007669"/>
    <property type="project" value="InterPro"/>
</dbReference>
<keyword evidence="3" id="KW-0430">Lectin</keyword>
<gene>
    <name evidence="3" type="ORF">EX30DRAFT_14168</name>
</gene>
<feature type="domain" description="GH16" evidence="2">
    <location>
        <begin position="65"/>
        <end position="316"/>
    </location>
</feature>
<dbReference type="SUPFAM" id="SSF49899">
    <property type="entry name" value="Concanavalin A-like lectins/glucanases"/>
    <property type="match status" value="1"/>
</dbReference>
<organism evidence="3 4">
    <name type="scientific">Ascodesmis nigricans</name>
    <dbReference type="NCBI Taxonomy" id="341454"/>
    <lineage>
        <taxon>Eukaryota</taxon>
        <taxon>Fungi</taxon>
        <taxon>Dikarya</taxon>
        <taxon>Ascomycota</taxon>
        <taxon>Pezizomycotina</taxon>
        <taxon>Pezizomycetes</taxon>
        <taxon>Pezizales</taxon>
        <taxon>Ascodesmidaceae</taxon>
        <taxon>Ascodesmis</taxon>
    </lineage>
</organism>
<reference evidence="3 4" key="1">
    <citation type="submission" date="2019-04" db="EMBL/GenBank/DDBJ databases">
        <title>Comparative genomics and transcriptomics to analyze fruiting body development in filamentous ascomycetes.</title>
        <authorList>
            <consortium name="DOE Joint Genome Institute"/>
            <person name="Lutkenhaus R."/>
            <person name="Traeger S."/>
            <person name="Breuer J."/>
            <person name="Kuo A."/>
            <person name="Lipzen A."/>
            <person name="Pangilinan J."/>
            <person name="Dilworth D."/>
            <person name="Sandor L."/>
            <person name="Poggeler S."/>
            <person name="Barry K."/>
            <person name="Grigoriev I.V."/>
            <person name="Nowrousian M."/>
        </authorList>
    </citation>
    <scope>NUCLEOTIDE SEQUENCE [LARGE SCALE GENOMIC DNA]</scope>
    <source>
        <strain evidence="3 4">CBS 389.68</strain>
    </source>
</reference>
<accession>A0A4S2N6N7</accession>
<dbReference type="OrthoDB" id="25131at2759"/>
<evidence type="ECO:0000259" key="2">
    <source>
        <dbReference type="PROSITE" id="PS51762"/>
    </source>
</evidence>